<dbReference type="GO" id="GO:0003729">
    <property type="term" value="F:mRNA binding"/>
    <property type="evidence" value="ECO:0007669"/>
    <property type="project" value="TreeGrafter"/>
</dbReference>
<comment type="similarity">
    <text evidence="1">Belongs to the SUI1 family.</text>
</comment>
<accession>A0A1M5YCV2</accession>
<keyword evidence="6" id="KW-1185">Reference proteome</keyword>
<dbReference type="CDD" id="cd11567">
    <property type="entry name" value="YciH_like"/>
    <property type="match status" value="1"/>
</dbReference>
<dbReference type="FunFam" id="3.30.780.10:FF:000002">
    <property type="entry name" value="Stress response translation initiation inhibitor"/>
    <property type="match status" value="1"/>
</dbReference>
<dbReference type="OrthoDB" id="9792915at2"/>
<name>A0A1M5YCV2_9GAMM</name>
<keyword evidence="5" id="KW-0396">Initiation factor</keyword>
<dbReference type="InterPro" id="IPR005872">
    <property type="entry name" value="SUI1_arc_bac"/>
</dbReference>
<keyword evidence="2" id="KW-0810">Translation regulation</keyword>
<proteinExistence type="inferred from homology"/>
<feature type="domain" description="SUI1" evidence="4">
    <location>
        <begin position="41"/>
        <end position="101"/>
    </location>
</feature>
<dbReference type="PANTHER" id="PTHR12789:SF0">
    <property type="entry name" value="DENSITY-REGULATED PROTEIN"/>
    <property type="match status" value="1"/>
</dbReference>
<evidence type="ECO:0000259" key="4">
    <source>
        <dbReference type="PROSITE" id="PS50296"/>
    </source>
</evidence>
<dbReference type="SUPFAM" id="SSF55159">
    <property type="entry name" value="eIF1-like"/>
    <property type="match status" value="1"/>
</dbReference>
<dbReference type="RefSeq" id="WP_067660881.1">
    <property type="nucleotide sequence ID" value="NZ_FQXG01000007.1"/>
</dbReference>
<evidence type="ECO:0000256" key="3">
    <source>
        <dbReference type="ARBA" id="ARBA00022917"/>
    </source>
</evidence>
<dbReference type="EMBL" id="FQXG01000007">
    <property type="protein sequence ID" value="SHI09847.1"/>
    <property type="molecule type" value="Genomic_DNA"/>
</dbReference>
<dbReference type="NCBIfam" id="NF006536">
    <property type="entry name" value="PRK09019.1"/>
    <property type="match status" value="1"/>
</dbReference>
<dbReference type="Pfam" id="PF01253">
    <property type="entry name" value="SUI1"/>
    <property type="match status" value="1"/>
</dbReference>
<reference evidence="5 6" key="1">
    <citation type="submission" date="2016-11" db="EMBL/GenBank/DDBJ databases">
        <authorList>
            <person name="Jaros S."/>
            <person name="Januszkiewicz K."/>
            <person name="Wedrychowicz H."/>
        </authorList>
    </citation>
    <scope>NUCLEOTIDE SEQUENCE [LARGE SCALE GENOMIC DNA]</scope>
    <source>
        <strain evidence="5 6">DSM 16917</strain>
    </source>
</reference>
<evidence type="ECO:0000313" key="5">
    <source>
        <dbReference type="EMBL" id="SHI09847.1"/>
    </source>
</evidence>
<dbReference type="InterPro" id="IPR036877">
    <property type="entry name" value="SUI1_dom_sf"/>
</dbReference>
<dbReference type="STRING" id="299255.SAMN02745129_4091"/>
<sequence length="109" mass="11535">MISKFDSELVYSTDGGRINSEKAPVEVPQGDGIVRIKMERKGRKGKGAMVVTGLGLDAKALKTMAAELKKKMGCGGAVKGFDIEIQGDNREQLKGLLESKGLKVKLAGG</sequence>
<gene>
    <name evidence="5" type="ORF">SAMN02745129_4091</name>
</gene>
<dbReference type="InterPro" id="IPR050318">
    <property type="entry name" value="DENR/SUI1_TIF"/>
</dbReference>
<keyword evidence="3" id="KW-0648">Protein biosynthesis</keyword>
<dbReference type="AlphaFoldDB" id="A0A1M5YCV2"/>
<evidence type="ECO:0000313" key="6">
    <source>
        <dbReference type="Proteomes" id="UP000184268"/>
    </source>
</evidence>
<organism evidence="5 6">
    <name type="scientific">Ferrimonas marina</name>
    <dbReference type="NCBI Taxonomy" id="299255"/>
    <lineage>
        <taxon>Bacteria</taxon>
        <taxon>Pseudomonadati</taxon>
        <taxon>Pseudomonadota</taxon>
        <taxon>Gammaproteobacteria</taxon>
        <taxon>Alteromonadales</taxon>
        <taxon>Ferrimonadaceae</taxon>
        <taxon>Ferrimonas</taxon>
    </lineage>
</organism>
<evidence type="ECO:0000256" key="1">
    <source>
        <dbReference type="ARBA" id="ARBA00005422"/>
    </source>
</evidence>
<dbReference type="GO" id="GO:0003743">
    <property type="term" value="F:translation initiation factor activity"/>
    <property type="evidence" value="ECO:0007669"/>
    <property type="project" value="UniProtKB-KW"/>
</dbReference>
<dbReference type="GO" id="GO:0001731">
    <property type="term" value="P:formation of translation preinitiation complex"/>
    <property type="evidence" value="ECO:0007669"/>
    <property type="project" value="TreeGrafter"/>
</dbReference>
<dbReference type="PIRSF" id="PIRSF037511">
    <property type="entry name" value="Transl_init_SUI1_pro"/>
    <property type="match status" value="1"/>
</dbReference>
<dbReference type="Proteomes" id="UP000184268">
    <property type="component" value="Unassembled WGS sequence"/>
</dbReference>
<dbReference type="GO" id="GO:0006417">
    <property type="term" value="P:regulation of translation"/>
    <property type="evidence" value="ECO:0007669"/>
    <property type="project" value="UniProtKB-KW"/>
</dbReference>
<dbReference type="PANTHER" id="PTHR12789">
    <property type="entry name" value="DENSITY-REGULATED PROTEIN HOMOLOG"/>
    <property type="match status" value="1"/>
</dbReference>
<protein>
    <submittedName>
        <fullName evidence="5">Translation initiation factor 1</fullName>
    </submittedName>
</protein>
<dbReference type="InterPro" id="IPR001950">
    <property type="entry name" value="SUI1"/>
</dbReference>
<dbReference type="GO" id="GO:0002188">
    <property type="term" value="P:translation reinitiation"/>
    <property type="evidence" value="ECO:0007669"/>
    <property type="project" value="TreeGrafter"/>
</dbReference>
<dbReference type="Gene3D" id="3.30.780.10">
    <property type="entry name" value="SUI1-like domain"/>
    <property type="match status" value="1"/>
</dbReference>
<evidence type="ECO:0000256" key="2">
    <source>
        <dbReference type="ARBA" id="ARBA00022845"/>
    </source>
</evidence>
<dbReference type="PROSITE" id="PS50296">
    <property type="entry name" value="SUI1"/>
    <property type="match status" value="1"/>
</dbReference>